<evidence type="ECO:0000313" key="4">
    <source>
        <dbReference type="Proteomes" id="UP000076420"/>
    </source>
</evidence>
<gene>
    <name evidence="3" type="primary">106077646</name>
</gene>
<accession>A0A2C9KLX8</accession>
<dbReference type="PANTHER" id="PTHR11046">
    <property type="entry name" value="OLIGORIBONUCLEASE, MITOCHONDRIAL"/>
    <property type="match status" value="1"/>
</dbReference>
<protein>
    <submittedName>
        <fullName evidence="3">Uncharacterized protein</fullName>
    </submittedName>
</protein>
<keyword evidence="1" id="KW-0540">Nuclease</keyword>
<name>A0A2C9KLX8_BIOGL</name>
<dbReference type="InterPro" id="IPR042567">
    <property type="entry name" value="SPIN/Ssty_sf"/>
</dbReference>
<feature type="region of interest" description="Disordered" evidence="2">
    <location>
        <begin position="152"/>
        <end position="173"/>
    </location>
</feature>
<proteinExistence type="predicted"/>
<dbReference type="Proteomes" id="UP000076420">
    <property type="component" value="Unassembled WGS sequence"/>
</dbReference>
<dbReference type="PANTHER" id="PTHR11046:SF29">
    <property type="match status" value="1"/>
</dbReference>
<dbReference type="AlphaFoldDB" id="A0A2C9KLX8"/>
<dbReference type="GO" id="GO:0000175">
    <property type="term" value="F:3'-5'-RNA exonuclease activity"/>
    <property type="evidence" value="ECO:0007669"/>
    <property type="project" value="InterPro"/>
</dbReference>
<dbReference type="VEuPathDB" id="VectorBase:BGLB021221"/>
<sequence length="381" mass="43967">MFEGEDLITKDVIYNILFEPSDDDQLDSLTIMALELISTEMLIILERQAKDQLPGGHHWEPTNQVLKAGANCPTTNAISERDFALLDYLLRIKPSANLSTMETIILWINNKPMTWFLSLPPKKQESVLADIRLKLPSLRMAINDKKMRLVSSQKDKLKEKQQKQEDKTNKAQKNAVQFTRDLVAVGGLWSLEDIRKKKNDFSKENYRKALLAQIKYHQHVIGTQAQKDLFTKSTNKQLKSLEQLESNLIQIVSVSHVENTKASGAALKYKSPQDQVIAIAEKRAQLFQRLFAEREKRRVAQQRDKLPIYITDPSLLVGKIVEHQTVQDNNTCWWRGEVVGIHKTFQSTIRTEFNIKYVDFPSEIWHFPLLQDLKNGDLIIY</sequence>
<reference evidence="3" key="1">
    <citation type="submission" date="2020-05" db="UniProtKB">
        <authorList>
            <consortium name="EnsemblMetazoa"/>
        </authorList>
    </citation>
    <scope>IDENTIFICATION</scope>
    <source>
        <strain evidence="3">BB02</strain>
    </source>
</reference>
<dbReference type="InterPro" id="IPR022894">
    <property type="entry name" value="Oligoribonuclease"/>
</dbReference>
<evidence type="ECO:0000256" key="2">
    <source>
        <dbReference type="SAM" id="MobiDB-lite"/>
    </source>
</evidence>
<dbReference type="KEGG" id="bgt:106077646"/>
<dbReference type="Gene3D" id="2.80.10.70">
    <property type="entry name" value="Spindlin/Ssty"/>
    <property type="match status" value="1"/>
</dbReference>
<evidence type="ECO:0000256" key="1">
    <source>
        <dbReference type="ARBA" id="ARBA00022722"/>
    </source>
</evidence>
<dbReference type="EnsemblMetazoa" id="BGLB021221-RA">
    <property type="protein sequence ID" value="BGLB021221-PA"/>
    <property type="gene ID" value="BGLB021221"/>
</dbReference>
<evidence type="ECO:0000313" key="3">
    <source>
        <dbReference type="EnsemblMetazoa" id="BGLB021221-PA"/>
    </source>
</evidence>
<organism evidence="3 4">
    <name type="scientific">Biomphalaria glabrata</name>
    <name type="common">Bloodfluke planorb</name>
    <name type="synonym">Freshwater snail</name>
    <dbReference type="NCBI Taxonomy" id="6526"/>
    <lineage>
        <taxon>Eukaryota</taxon>
        <taxon>Metazoa</taxon>
        <taxon>Spiralia</taxon>
        <taxon>Lophotrochozoa</taxon>
        <taxon>Mollusca</taxon>
        <taxon>Gastropoda</taxon>
        <taxon>Heterobranchia</taxon>
        <taxon>Euthyneura</taxon>
        <taxon>Panpulmonata</taxon>
        <taxon>Hygrophila</taxon>
        <taxon>Lymnaeoidea</taxon>
        <taxon>Planorbidae</taxon>
        <taxon>Biomphalaria</taxon>
    </lineage>
</organism>
<keyword evidence="1" id="KW-0378">Hydrolase</keyword>
<dbReference type="STRING" id="6526.A0A2C9KLX8"/>
<feature type="compositionally biased region" description="Basic and acidic residues" evidence="2">
    <location>
        <begin position="152"/>
        <end position="169"/>
    </location>
</feature>